<reference evidence="3" key="1">
    <citation type="submission" date="2016-10" db="EMBL/GenBank/DDBJ databases">
        <authorList>
            <person name="Varghese N."/>
            <person name="Submissions S."/>
        </authorList>
    </citation>
    <scope>NUCLEOTIDE SEQUENCE [LARGE SCALE GENOMIC DNA]</scope>
    <source>
        <strain evidence="3">XJ109</strain>
    </source>
</reference>
<keyword evidence="1" id="KW-0732">Signal</keyword>
<feature type="signal peptide" evidence="1">
    <location>
        <begin position="1"/>
        <end position="18"/>
    </location>
</feature>
<proteinExistence type="predicted"/>
<accession>A0A1I4T8J4</accession>
<dbReference type="STRING" id="684065.SAMN05421738_10299"/>
<feature type="chain" id="PRO_5011716578" description="GLPGLI family protein" evidence="1">
    <location>
        <begin position="19"/>
        <end position="242"/>
    </location>
</feature>
<evidence type="ECO:0008006" key="4">
    <source>
        <dbReference type="Google" id="ProtNLM"/>
    </source>
</evidence>
<protein>
    <recommendedName>
        <fullName evidence="4">GLPGLI family protein</fullName>
    </recommendedName>
</protein>
<name>A0A1I4T8J4_9FLAO</name>
<dbReference type="AlphaFoldDB" id="A0A1I4T8J4"/>
<sequence>MKKAFSIILLFVFSLSFAQMQTYKFENIIQYRIKSDFYSDFLNIYSTKDNAANLLITQTPMGNYASLKIGDNVYSVYSEEENNRVFKIDFEGTKDMLGSAFLNTDNPSLNIVNTSNSFIVKKTDKKETILDKKCDVYTITKKDDEQDKVTEICIDTNSSINTVPFINPELNLKGLIYRVDQNFILEKFGSLADVMKEELDEDEQKQAQEDAIFKFDEKTELENYKKQYNENKTKSNTQKNKK</sequence>
<dbReference type="RefSeq" id="WP_125112899.1">
    <property type="nucleotide sequence ID" value="NZ_FOUZ01000002.1"/>
</dbReference>
<organism evidence="2 3">
    <name type="scientific">Algoriella xinjiangensis</name>
    <dbReference type="NCBI Taxonomy" id="684065"/>
    <lineage>
        <taxon>Bacteria</taxon>
        <taxon>Pseudomonadati</taxon>
        <taxon>Bacteroidota</taxon>
        <taxon>Flavobacteriia</taxon>
        <taxon>Flavobacteriales</taxon>
        <taxon>Weeksellaceae</taxon>
        <taxon>Algoriella</taxon>
    </lineage>
</organism>
<dbReference type="EMBL" id="FOUZ01000002">
    <property type="protein sequence ID" value="SFM72941.1"/>
    <property type="molecule type" value="Genomic_DNA"/>
</dbReference>
<keyword evidence="3" id="KW-1185">Reference proteome</keyword>
<dbReference type="Proteomes" id="UP000199149">
    <property type="component" value="Unassembled WGS sequence"/>
</dbReference>
<evidence type="ECO:0000256" key="1">
    <source>
        <dbReference type="SAM" id="SignalP"/>
    </source>
</evidence>
<evidence type="ECO:0000313" key="3">
    <source>
        <dbReference type="Proteomes" id="UP000199149"/>
    </source>
</evidence>
<dbReference type="OrthoDB" id="1454574at2"/>
<evidence type="ECO:0000313" key="2">
    <source>
        <dbReference type="EMBL" id="SFM72941.1"/>
    </source>
</evidence>
<gene>
    <name evidence="2" type="ORF">SAMN05421738_10299</name>
</gene>